<dbReference type="InterPro" id="IPR036361">
    <property type="entry name" value="SAP_dom_sf"/>
</dbReference>
<keyword evidence="3" id="KW-1185">Reference proteome</keyword>
<evidence type="ECO:0000313" key="3">
    <source>
        <dbReference type="Proteomes" id="UP000078542"/>
    </source>
</evidence>
<keyword evidence="1" id="KW-0175">Coiled coil</keyword>
<dbReference type="EMBL" id="KQ977609">
    <property type="protein sequence ID" value="KYN01414.1"/>
    <property type="molecule type" value="Genomic_DNA"/>
</dbReference>
<organism evidence="2 3">
    <name type="scientific">Cyphomyrmex costatus</name>
    <dbReference type="NCBI Taxonomy" id="456900"/>
    <lineage>
        <taxon>Eukaryota</taxon>
        <taxon>Metazoa</taxon>
        <taxon>Ecdysozoa</taxon>
        <taxon>Arthropoda</taxon>
        <taxon>Hexapoda</taxon>
        <taxon>Insecta</taxon>
        <taxon>Pterygota</taxon>
        <taxon>Neoptera</taxon>
        <taxon>Endopterygota</taxon>
        <taxon>Hymenoptera</taxon>
        <taxon>Apocrita</taxon>
        <taxon>Aculeata</taxon>
        <taxon>Formicoidea</taxon>
        <taxon>Formicidae</taxon>
        <taxon>Myrmicinae</taxon>
        <taxon>Cyphomyrmex</taxon>
    </lineage>
</organism>
<dbReference type="STRING" id="456900.A0A151IHH1"/>
<evidence type="ECO:0000256" key="1">
    <source>
        <dbReference type="SAM" id="Coils"/>
    </source>
</evidence>
<dbReference type="AlphaFoldDB" id="A0A151IHH1"/>
<feature type="coiled-coil region" evidence="1">
    <location>
        <begin position="92"/>
        <end position="119"/>
    </location>
</feature>
<dbReference type="Gene3D" id="1.10.720.30">
    <property type="entry name" value="SAP domain"/>
    <property type="match status" value="1"/>
</dbReference>
<evidence type="ECO:0000313" key="2">
    <source>
        <dbReference type="EMBL" id="KYN01414.1"/>
    </source>
</evidence>
<evidence type="ECO:0008006" key="4">
    <source>
        <dbReference type="Google" id="ProtNLM"/>
    </source>
</evidence>
<gene>
    <name evidence="2" type="ORF">ALC62_07795</name>
</gene>
<proteinExistence type="predicted"/>
<sequence>MASLLTVAELKEMLKDAELPTYGLKSEMVTGLLSAGVSLRIVSASEETAERQSDEVLWETTGIMDTVVDPSTSNQRRVSLRTMSTVVTEKEVDLLRRERDVAQREAELLRRELELLRVTPRSESGRLMVRLAELKGSLIFTYSNAAGEPPFP</sequence>
<dbReference type="Proteomes" id="UP000078542">
    <property type="component" value="Unassembled WGS sequence"/>
</dbReference>
<protein>
    <recommendedName>
        <fullName evidence="4">SAP domain-containing protein</fullName>
    </recommendedName>
</protein>
<name>A0A151IHH1_9HYME</name>
<accession>A0A151IHH1</accession>
<reference evidence="2 3" key="1">
    <citation type="submission" date="2016-03" db="EMBL/GenBank/DDBJ databases">
        <title>Cyphomyrmex costatus WGS genome.</title>
        <authorList>
            <person name="Nygaard S."/>
            <person name="Hu H."/>
            <person name="Boomsma J."/>
            <person name="Zhang G."/>
        </authorList>
    </citation>
    <scope>NUCLEOTIDE SEQUENCE [LARGE SCALE GENOMIC DNA]</scope>
    <source>
        <strain evidence="2">MS0001</strain>
        <tissue evidence="2">Whole body</tissue>
    </source>
</reference>